<proteinExistence type="predicted"/>
<dbReference type="OrthoDB" id="6385145at2"/>
<evidence type="ECO:0000313" key="1">
    <source>
        <dbReference type="EMBL" id="TCC88559.1"/>
    </source>
</evidence>
<keyword evidence="2" id="KW-1185">Reference proteome</keyword>
<sequence>MMKRRDAIKKITVFTGGVIFLSTGMMSSCKSPRDRISDEDVLLLDEIGETIIPQTSDCGGARAAKIGLYMKVMFDECLSTQERKVFLDGLVKFEAAAREKFKTDFLDLDSAEKKELFLGLQGEAARYGMNQGKVAGSLHYFDLFKKMTIDGYFTSEIGATKARRYQAVPGQFKGCISYVKGDRAWATS</sequence>
<dbReference type="InterPro" id="IPR027056">
    <property type="entry name" value="Gluconate_2DH_su3"/>
</dbReference>
<evidence type="ECO:0000313" key="2">
    <source>
        <dbReference type="Proteomes" id="UP000292884"/>
    </source>
</evidence>
<comment type="caution">
    <text evidence="1">The sequence shown here is derived from an EMBL/GenBank/DDBJ whole genome shotgun (WGS) entry which is preliminary data.</text>
</comment>
<protein>
    <submittedName>
        <fullName evidence="1">Gluconate 2-dehydrogenase subunit 3 family protein</fullName>
    </submittedName>
</protein>
<dbReference type="PROSITE" id="PS51257">
    <property type="entry name" value="PROKAR_LIPOPROTEIN"/>
    <property type="match status" value="1"/>
</dbReference>
<organism evidence="1 2">
    <name type="scientific">Pedobacter frigiditerrae</name>
    <dbReference type="NCBI Taxonomy" id="2530452"/>
    <lineage>
        <taxon>Bacteria</taxon>
        <taxon>Pseudomonadati</taxon>
        <taxon>Bacteroidota</taxon>
        <taxon>Sphingobacteriia</taxon>
        <taxon>Sphingobacteriales</taxon>
        <taxon>Sphingobacteriaceae</taxon>
        <taxon>Pedobacter</taxon>
    </lineage>
</organism>
<accession>A0A4R0MP00</accession>
<dbReference type="AlphaFoldDB" id="A0A4R0MP00"/>
<dbReference type="EMBL" id="SJSK01000005">
    <property type="protein sequence ID" value="TCC88559.1"/>
    <property type="molecule type" value="Genomic_DNA"/>
</dbReference>
<name>A0A4R0MP00_9SPHI</name>
<dbReference type="Proteomes" id="UP000292884">
    <property type="component" value="Unassembled WGS sequence"/>
</dbReference>
<gene>
    <name evidence="1" type="ORF">EZ428_18130</name>
</gene>
<reference evidence="1 2" key="1">
    <citation type="submission" date="2019-02" db="EMBL/GenBank/DDBJ databases">
        <title>Pedobacter sp. RP-1-13 sp. nov., isolated from Arctic soil.</title>
        <authorList>
            <person name="Dahal R.H."/>
        </authorList>
    </citation>
    <scope>NUCLEOTIDE SEQUENCE [LARGE SCALE GENOMIC DNA]</scope>
    <source>
        <strain evidence="1 2">RP-1-13</strain>
    </source>
</reference>
<dbReference type="Pfam" id="PF13618">
    <property type="entry name" value="Gluconate_2-dh3"/>
    <property type="match status" value="1"/>
</dbReference>
<dbReference type="RefSeq" id="WP_131554613.1">
    <property type="nucleotide sequence ID" value="NZ_SJSK01000005.1"/>
</dbReference>